<dbReference type="GO" id="GO:0046983">
    <property type="term" value="F:protein dimerization activity"/>
    <property type="evidence" value="ECO:0007669"/>
    <property type="project" value="InterPro"/>
</dbReference>
<gene>
    <name evidence="12" type="ORF">GA0070607_6427</name>
</gene>
<name>A0A1C4Y8R6_9ACTN</name>
<dbReference type="GO" id="GO:0016020">
    <property type="term" value="C:membrane"/>
    <property type="evidence" value="ECO:0007669"/>
    <property type="project" value="InterPro"/>
</dbReference>
<keyword evidence="9" id="KW-1133">Transmembrane helix</keyword>
<keyword evidence="9" id="KW-0472">Membrane</keyword>
<keyword evidence="6 12" id="KW-0418">Kinase</keyword>
<dbReference type="Pfam" id="PF02518">
    <property type="entry name" value="HATPase_c"/>
    <property type="match status" value="1"/>
</dbReference>
<evidence type="ECO:0000256" key="1">
    <source>
        <dbReference type="ARBA" id="ARBA00000085"/>
    </source>
</evidence>
<feature type="domain" description="Histidine kinase/HSP90-like ATPase" evidence="10">
    <location>
        <begin position="281"/>
        <end position="366"/>
    </location>
</feature>
<dbReference type="Pfam" id="PF07730">
    <property type="entry name" value="HisKA_3"/>
    <property type="match status" value="1"/>
</dbReference>
<feature type="transmembrane region" description="Helical" evidence="9">
    <location>
        <begin position="65"/>
        <end position="94"/>
    </location>
</feature>
<evidence type="ECO:0000259" key="11">
    <source>
        <dbReference type="Pfam" id="PF07730"/>
    </source>
</evidence>
<evidence type="ECO:0000259" key="10">
    <source>
        <dbReference type="Pfam" id="PF02518"/>
    </source>
</evidence>
<feature type="transmembrane region" description="Helical" evidence="9">
    <location>
        <begin position="18"/>
        <end position="34"/>
    </location>
</feature>
<dbReference type="Gene3D" id="1.20.5.1930">
    <property type="match status" value="1"/>
</dbReference>
<dbReference type="InterPro" id="IPR011712">
    <property type="entry name" value="Sig_transdc_His_kin_sub3_dim/P"/>
</dbReference>
<dbReference type="PANTHER" id="PTHR24421:SF10">
    <property type="entry name" value="NITRATE_NITRITE SENSOR PROTEIN NARQ"/>
    <property type="match status" value="1"/>
</dbReference>
<proteinExistence type="predicted"/>
<feature type="transmembrane region" description="Helical" evidence="9">
    <location>
        <begin position="40"/>
        <end position="58"/>
    </location>
</feature>
<keyword evidence="7" id="KW-0067">ATP-binding</keyword>
<evidence type="ECO:0000256" key="7">
    <source>
        <dbReference type="ARBA" id="ARBA00022840"/>
    </source>
</evidence>
<keyword evidence="5" id="KW-0547">Nucleotide-binding</keyword>
<dbReference type="EC" id="2.7.13.3" evidence="2"/>
<dbReference type="SUPFAM" id="SSF55874">
    <property type="entry name" value="ATPase domain of HSP90 chaperone/DNA topoisomerase II/histidine kinase"/>
    <property type="match status" value="1"/>
</dbReference>
<evidence type="ECO:0000256" key="2">
    <source>
        <dbReference type="ARBA" id="ARBA00012438"/>
    </source>
</evidence>
<organism evidence="12 13">
    <name type="scientific">Micromonospora coriariae</name>
    <dbReference type="NCBI Taxonomy" id="285665"/>
    <lineage>
        <taxon>Bacteria</taxon>
        <taxon>Bacillati</taxon>
        <taxon>Actinomycetota</taxon>
        <taxon>Actinomycetes</taxon>
        <taxon>Micromonosporales</taxon>
        <taxon>Micromonosporaceae</taxon>
        <taxon>Micromonospora</taxon>
    </lineage>
</organism>
<keyword evidence="4" id="KW-0808">Transferase</keyword>
<dbReference type="Gene3D" id="3.30.565.10">
    <property type="entry name" value="Histidine kinase-like ATPase, C-terminal domain"/>
    <property type="match status" value="1"/>
</dbReference>
<feature type="domain" description="Signal transduction histidine kinase subgroup 3 dimerisation and phosphoacceptor" evidence="11">
    <location>
        <begin position="174"/>
        <end position="233"/>
    </location>
</feature>
<dbReference type="GO" id="GO:0005524">
    <property type="term" value="F:ATP binding"/>
    <property type="evidence" value="ECO:0007669"/>
    <property type="project" value="UniProtKB-KW"/>
</dbReference>
<dbReference type="CDD" id="cd16917">
    <property type="entry name" value="HATPase_UhpB-NarQ-NarX-like"/>
    <property type="match status" value="1"/>
</dbReference>
<evidence type="ECO:0000256" key="5">
    <source>
        <dbReference type="ARBA" id="ARBA00022741"/>
    </source>
</evidence>
<evidence type="ECO:0000256" key="9">
    <source>
        <dbReference type="SAM" id="Phobius"/>
    </source>
</evidence>
<evidence type="ECO:0000313" key="13">
    <source>
        <dbReference type="Proteomes" id="UP000198243"/>
    </source>
</evidence>
<dbReference type="PANTHER" id="PTHR24421">
    <property type="entry name" value="NITRATE/NITRITE SENSOR PROTEIN NARX-RELATED"/>
    <property type="match status" value="1"/>
</dbReference>
<feature type="transmembrane region" description="Helical" evidence="9">
    <location>
        <begin position="132"/>
        <end position="151"/>
    </location>
</feature>
<dbReference type="GO" id="GO:0000155">
    <property type="term" value="F:phosphorelay sensor kinase activity"/>
    <property type="evidence" value="ECO:0007669"/>
    <property type="project" value="InterPro"/>
</dbReference>
<keyword evidence="9" id="KW-0812">Transmembrane</keyword>
<keyword evidence="3" id="KW-0597">Phosphoprotein</keyword>
<comment type="catalytic activity">
    <reaction evidence="1">
        <text>ATP + protein L-histidine = ADP + protein N-phospho-L-histidine.</text>
        <dbReference type="EC" id="2.7.13.3"/>
    </reaction>
</comment>
<dbReference type="InterPro" id="IPR003594">
    <property type="entry name" value="HATPase_dom"/>
</dbReference>
<dbReference type="Proteomes" id="UP000198243">
    <property type="component" value="Chromosome I"/>
</dbReference>
<sequence>MVTAIGQWARGVEGVRRLAYVATGLIVAVVVATVDEDLLVPAGWVWVVLPTALTAMALPPRPRSLVFAVCAGFVAIVSTGESVQLGVAAAGFVFVSTCEDPARRPWLGWAAGLAGAAGAFAIALLNHRGIYAQPFVFVAAGYLLAVLLRSWSRGKALTRETTELRDQAAWLEQRTNLARELHDVVGHHVTAMVVQAEAGQFSSDPAVALRAIANSGRTALRELDTLVVHLRNPDAPVVVSAPPRLSDIDELLAEPLRQQGVAVHVRLDAEPGLDEVSVLAAYRIAQEAITNIARHAHATTAWVELVRVGGHARLRVSDNGIGPPQAVTRGSGLLGIEERARALGGSSLLNRRPGGGTVLEAILPVAKP</sequence>
<evidence type="ECO:0000256" key="4">
    <source>
        <dbReference type="ARBA" id="ARBA00022679"/>
    </source>
</evidence>
<keyword evidence="8" id="KW-0902">Two-component regulatory system</keyword>
<accession>A0A1C4Y8R6</accession>
<protein>
    <recommendedName>
        <fullName evidence="2">histidine kinase</fullName>
        <ecNumber evidence="2">2.7.13.3</ecNumber>
    </recommendedName>
</protein>
<dbReference type="EMBL" id="LT607412">
    <property type="protein sequence ID" value="SCF17129.1"/>
    <property type="molecule type" value="Genomic_DNA"/>
</dbReference>
<feature type="transmembrane region" description="Helical" evidence="9">
    <location>
        <begin position="106"/>
        <end position="125"/>
    </location>
</feature>
<evidence type="ECO:0000256" key="3">
    <source>
        <dbReference type="ARBA" id="ARBA00022553"/>
    </source>
</evidence>
<reference evidence="13" key="1">
    <citation type="submission" date="2016-06" db="EMBL/GenBank/DDBJ databases">
        <authorList>
            <person name="Varghese N."/>
            <person name="Submissions Spin"/>
        </authorList>
    </citation>
    <scope>NUCLEOTIDE SEQUENCE [LARGE SCALE GENOMIC DNA]</scope>
    <source>
        <strain evidence="13">DSM 44875</strain>
    </source>
</reference>
<keyword evidence="13" id="KW-1185">Reference proteome</keyword>
<dbReference type="InterPro" id="IPR050482">
    <property type="entry name" value="Sensor_HK_TwoCompSys"/>
</dbReference>
<evidence type="ECO:0000256" key="8">
    <source>
        <dbReference type="ARBA" id="ARBA00023012"/>
    </source>
</evidence>
<evidence type="ECO:0000313" key="12">
    <source>
        <dbReference type="EMBL" id="SCF17129.1"/>
    </source>
</evidence>
<dbReference type="InterPro" id="IPR036890">
    <property type="entry name" value="HATPase_C_sf"/>
</dbReference>
<evidence type="ECO:0000256" key="6">
    <source>
        <dbReference type="ARBA" id="ARBA00022777"/>
    </source>
</evidence>
<dbReference type="AlphaFoldDB" id="A0A1C4Y8R6"/>